<organism evidence="9 10">
    <name type="scientific">Mycobacterium angelicum</name>
    <dbReference type="NCBI Taxonomy" id="470074"/>
    <lineage>
        <taxon>Bacteria</taxon>
        <taxon>Bacillati</taxon>
        <taxon>Actinomycetota</taxon>
        <taxon>Actinomycetes</taxon>
        <taxon>Mycobacteriales</taxon>
        <taxon>Mycobacteriaceae</taxon>
        <taxon>Mycobacterium</taxon>
    </lineage>
</organism>
<evidence type="ECO:0000259" key="8">
    <source>
        <dbReference type="Pfam" id="PF00155"/>
    </source>
</evidence>
<evidence type="ECO:0000313" key="10">
    <source>
        <dbReference type="Proteomes" id="UP000192284"/>
    </source>
</evidence>
<dbReference type="Gene3D" id="3.90.1150.10">
    <property type="entry name" value="Aspartate Aminotransferase, domain 1"/>
    <property type="match status" value="1"/>
</dbReference>
<dbReference type="InterPro" id="IPR015422">
    <property type="entry name" value="PyrdxlP-dep_Trfase_small"/>
</dbReference>
<keyword evidence="9" id="KW-0436">Ligase</keyword>
<comment type="caution">
    <text evidence="9">The sequence shown here is derived from an EMBL/GenBank/DDBJ whole genome shotgun (WGS) entry which is preliminary data.</text>
</comment>
<dbReference type="EMBL" id="MVHE01000001">
    <property type="protein sequence ID" value="ORA26374.1"/>
    <property type="molecule type" value="Genomic_DNA"/>
</dbReference>
<dbReference type="GO" id="GO:0016874">
    <property type="term" value="F:ligase activity"/>
    <property type="evidence" value="ECO:0007669"/>
    <property type="project" value="UniProtKB-KW"/>
</dbReference>
<dbReference type="Gene3D" id="3.40.640.10">
    <property type="entry name" value="Type I PLP-dependent aspartate aminotransferase-like (Major domain)"/>
    <property type="match status" value="1"/>
</dbReference>
<dbReference type="AlphaFoldDB" id="A0A1X0A8N2"/>
<evidence type="ECO:0000256" key="1">
    <source>
        <dbReference type="ARBA" id="ARBA00001933"/>
    </source>
</evidence>
<dbReference type="InterPro" id="IPR015421">
    <property type="entry name" value="PyrdxlP-dep_Trfase_major"/>
</dbReference>
<dbReference type="PANTHER" id="PTHR13693">
    <property type="entry name" value="CLASS II AMINOTRANSFERASE/8-AMINO-7-OXONONANOATE SYNTHASE"/>
    <property type="match status" value="1"/>
</dbReference>
<keyword evidence="3" id="KW-0808">Transferase</keyword>
<accession>A0A1X0A8N2</accession>
<name>A0A1X0A8N2_MYCAN</name>
<dbReference type="GO" id="GO:0008710">
    <property type="term" value="F:8-amino-7-oxononanoate synthase activity"/>
    <property type="evidence" value="ECO:0007669"/>
    <property type="project" value="UniProtKB-EC"/>
</dbReference>
<feature type="compositionally biased region" description="Low complexity" evidence="7">
    <location>
        <begin position="27"/>
        <end position="45"/>
    </location>
</feature>
<evidence type="ECO:0000256" key="4">
    <source>
        <dbReference type="ARBA" id="ARBA00032610"/>
    </source>
</evidence>
<feature type="region of interest" description="Disordered" evidence="7">
    <location>
        <begin position="1"/>
        <end position="58"/>
    </location>
</feature>
<evidence type="ECO:0000256" key="2">
    <source>
        <dbReference type="ARBA" id="ARBA00013187"/>
    </source>
</evidence>
<feature type="compositionally biased region" description="Polar residues" evidence="7">
    <location>
        <begin position="15"/>
        <end position="26"/>
    </location>
</feature>
<evidence type="ECO:0000313" key="9">
    <source>
        <dbReference type="EMBL" id="ORA26374.1"/>
    </source>
</evidence>
<evidence type="ECO:0000256" key="7">
    <source>
        <dbReference type="SAM" id="MobiDB-lite"/>
    </source>
</evidence>
<gene>
    <name evidence="9" type="ORF">BST12_00365</name>
</gene>
<dbReference type="Proteomes" id="UP000192284">
    <property type="component" value="Unassembled WGS sequence"/>
</dbReference>
<dbReference type="GO" id="GO:0030170">
    <property type="term" value="F:pyridoxal phosphate binding"/>
    <property type="evidence" value="ECO:0007669"/>
    <property type="project" value="InterPro"/>
</dbReference>
<keyword evidence="10" id="KW-1185">Reference proteome</keyword>
<evidence type="ECO:0000256" key="3">
    <source>
        <dbReference type="ARBA" id="ARBA00022679"/>
    </source>
</evidence>
<dbReference type="EC" id="2.3.1.47" evidence="2"/>
<protein>
    <recommendedName>
        <fullName evidence="2">8-amino-7-oxononanoate synthase</fullName>
        <ecNumber evidence="2">2.3.1.47</ecNumber>
    </recommendedName>
    <alternativeName>
        <fullName evidence="4">7-keto-8-amino-pelargonic acid synthase</fullName>
    </alternativeName>
    <alternativeName>
        <fullName evidence="5">8-amino-7-ketopelargonate synthase</fullName>
    </alternativeName>
</protein>
<feature type="domain" description="Aminotransferase class I/classII large" evidence="8">
    <location>
        <begin position="104"/>
        <end position="438"/>
    </location>
</feature>
<dbReference type="OrthoDB" id="9778690at2"/>
<dbReference type="InterPro" id="IPR004839">
    <property type="entry name" value="Aminotransferase_I/II_large"/>
</dbReference>
<comment type="catalytic activity">
    <reaction evidence="6">
        <text>6-carboxyhexanoyl-[ACP] + L-alanine + H(+) = (8S)-8-amino-7-oxononanoate + holo-[ACP] + CO2</text>
        <dbReference type="Rhea" id="RHEA:42288"/>
        <dbReference type="Rhea" id="RHEA-COMP:9685"/>
        <dbReference type="Rhea" id="RHEA-COMP:9955"/>
        <dbReference type="ChEBI" id="CHEBI:15378"/>
        <dbReference type="ChEBI" id="CHEBI:16526"/>
        <dbReference type="ChEBI" id="CHEBI:57972"/>
        <dbReference type="ChEBI" id="CHEBI:64479"/>
        <dbReference type="ChEBI" id="CHEBI:78846"/>
        <dbReference type="ChEBI" id="CHEBI:149468"/>
        <dbReference type="EC" id="2.3.1.47"/>
    </reaction>
</comment>
<dbReference type="InterPro" id="IPR015424">
    <property type="entry name" value="PyrdxlP-dep_Trfase"/>
</dbReference>
<evidence type="ECO:0000256" key="6">
    <source>
        <dbReference type="ARBA" id="ARBA00047715"/>
    </source>
</evidence>
<reference evidence="9 10" key="1">
    <citation type="submission" date="2017-02" db="EMBL/GenBank/DDBJ databases">
        <title>The new phylogeny of genus Mycobacterium.</title>
        <authorList>
            <person name="Tortoli E."/>
            <person name="Trovato A."/>
            <person name="Cirillo D.M."/>
        </authorList>
    </citation>
    <scope>NUCLEOTIDE SEQUENCE [LARGE SCALE GENOMIC DNA]</scope>
    <source>
        <strain evidence="9 10">DSM 45057</strain>
    </source>
</reference>
<dbReference type="PANTHER" id="PTHR13693:SF3">
    <property type="entry name" value="LD36009P"/>
    <property type="match status" value="1"/>
</dbReference>
<evidence type="ECO:0000256" key="5">
    <source>
        <dbReference type="ARBA" id="ARBA00033381"/>
    </source>
</evidence>
<dbReference type="RefSeq" id="WP_083111009.1">
    <property type="nucleotide sequence ID" value="NZ_JACKTS010000031.1"/>
</dbReference>
<dbReference type="InterPro" id="IPR050087">
    <property type="entry name" value="AON_synthase_class-II"/>
</dbReference>
<dbReference type="SUPFAM" id="SSF53383">
    <property type="entry name" value="PLP-dependent transferases"/>
    <property type="match status" value="1"/>
</dbReference>
<comment type="cofactor">
    <cofactor evidence="1">
        <name>pyridoxal 5'-phosphate</name>
        <dbReference type="ChEBI" id="CHEBI:597326"/>
    </cofactor>
</comment>
<sequence>MTASVASARDIARSLLNNTEGGENSTPAADPVSPVPAPAAAQPRPGGTGRQSRGFADQPDVVAARERAQSALAMEKLTKMPNPLFIPRQGFNTSVIDGPYGATTNFSNYNYLGLAHHPKVIGAVQEAVGKYGASASASRITSGEIEIYPNLERKLAEIYDVESAVIATSGYLTNSGVIGFLMSERDAVVCDALIHNSVITGARWAGARSMTFRHNDAESLRGVLRMSRERFDRVLVVIEGHYSMDGDVGQLPALAAVAREFDCAVMVDEAHSIGVFGAHGHGVREHFGLPGDAVDIWMGCLSKALGSCGGFIAGSAELIQALHTSPVTTLTVGPPPSAAAAALAALEVLESEPDRVARLWSNAKLFSSALRERNLDLGFSEGTPICPVLVPGEIQVLYASSLLLQRGVYVGPVASPGVGPGQERLRFFVTAEHTEEQLITTADLVAEVVGLATEVGAAIAM</sequence>
<dbReference type="Pfam" id="PF00155">
    <property type="entry name" value="Aminotran_1_2"/>
    <property type="match status" value="1"/>
</dbReference>
<proteinExistence type="predicted"/>